<dbReference type="EnsemblBacteria" id="ABF42772">
    <property type="protein sequence ID" value="ABF42772"/>
    <property type="gene ID" value="Acid345_3772"/>
</dbReference>
<keyword evidence="1" id="KW-0812">Transmembrane</keyword>
<dbReference type="NCBIfam" id="TIGR02532">
    <property type="entry name" value="IV_pilin_GFxxxE"/>
    <property type="match status" value="1"/>
</dbReference>
<dbReference type="InterPro" id="IPR012902">
    <property type="entry name" value="N_methyl_site"/>
</dbReference>
<dbReference type="PROSITE" id="PS00409">
    <property type="entry name" value="PROKAR_NTER_METHYL"/>
    <property type="match status" value="1"/>
</dbReference>
<evidence type="ECO:0000256" key="1">
    <source>
        <dbReference type="SAM" id="Phobius"/>
    </source>
</evidence>
<keyword evidence="1" id="KW-0472">Membrane</keyword>
<keyword evidence="3" id="KW-1185">Reference proteome</keyword>
<protein>
    <recommendedName>
        <fullName evidence="4">Pilin, type IV</fullName>
    </recommendedName>
</protein>
<reference evidence="2 3" key="1">
    <citation type="journal article" date="2009" name="Appl. Environ. Microbiol.">
        <title>Three genomes from the phylum Acidobacteria provide insight into the lifestyles of these microorganisms in soils.</title>
        <authorList>
            <person name="Ward N.L."/>
            <person name="Challacombe J.F."/>
            <person name="Janssen P.H."/>
            <person name="Henrissat B."/>
            <person name="Coutinho P.M."/>
            <person name="Wu M."/>
            <person name="Xie G."/>
            <person name="Haft D.H."/>
            <person name="Sait M."/>
            <person name="Badger J."/>
            <person name="Barabote R.D."/>
            <person name="Bradley B."/>
            <person name="Brettin T.S."/>
            <person name="Brinkac L.M."/>
            <person name="Bruce D."/>
            <person name="Creasy T."/>
            <person name="Daugherty S.C."/>
            <person name="Davidsen T.M."/>
            <person name="DeBoy R.T."/>
            <person name="Detter J.C."/>
            <person name="Dodson R.J."/>
            <person name="Durkin A.S."/>
            <person name="Ganapathy A."/>
            <person name="Gwinn-Giglio M."/>
            <person name="Han C.S."/>
            <person name="Khouri H."/>
            <person name="Kiss H."/>
            <person name="Kothari S.P."/>
            <person name="Madupu R."/>
            <person name="Nelson K.E."/>
            <person name="Nelson W.C."/>
            <person name="Paulsen I."/>
            <person name="Penn K."/>
            <person name="Ren Q."/>
            <person name="Rosovitz M.J."/>
            <person name="Selengut J.D."/>
            <person name="Shrivastava S."/>
            <person name="Sullivan S.A."/>
            <person name="Tapia R."/>
            <person name="Thompson L.S."/>
            <person name="Watkins K.L."/>
            <person name="Yang Q."/>
            <person name="Yu C."/>
            <person name="Zafar N."/>
            <person name="Zhou L."/>
            <person name="Kuske C.R."/>
        </authorList>
    </citation>
    <scope>NUCLEOTIDE SEQUENCE [LARGE SCALE GENOMIC DNA]</scope>
    <source>
        <strain evidence="2 3">Ellin345</strain>
    </source>
</reference>
<dbReference type="STRING" id="204669.Acid345_3772"/>
<dbReference type="Gene3D" id="3.30.700.10">
    <property type="entry name" value="Glycoprotein, Type 4 Pilin"/>
    <property type="match status" value="1"/>
</dbReference>
<dbReference type="InterPro" id="IPR045584">
    <property type="entry name" value="Pilin-like"/>
</dbReference>
<dbReference type="SUPFAM" id="SSF54523">
    <property type="entry name" value="Pili subunits"/>
    <property type="match status" value="1"/>
</dbReference>
<dbReference type="PANTHER" id="PTHR30093">
    <property type="entry name" value="GENERAL SECRETION PATHWAY PROTEIN G"/>
    <property type="match status" value="1"/>
</dbReference>
<organism evidence="2 3">
    <name type="scientific">Koribacter versatilis (strain Ellin345)</name>
    <dbReference type="NCBI Taxonomy" id="204669"/>
    <lineage>
        <taxon>Bacteria</taxon>
        <taxon>Pseudomonadati</taxon>
        <taxon>Acidobacteriota</taxon>
        <taxon>Terriglobia</taxon>
        <taxon>Terriglobales</taxon>
        <taxon>Candidatus Korobacteraceae</taxon>
        <taxon>Candidatus Korobacter</taxon>
    </lineage>
</organism>
<proteinExistence type="predicted"/>
<dbReference type="eggNOG" id="COG4968">
    <property type="taxonomic scope" value="Bacteria"/>
</dbReference>
<evidence type="ECO:0000313" key="3">
    <source>
        <dbReference type="Proteomes" id="UP000002432"/>
    </source>
</evidence>
<dbReference type="AlphaFoldDB" id="Q1IK28"/>
<keyword evidence="1" id="KW-1133">Transmembrane helix</keyword>
<dbReference type="Pfam" id="PF07963">
    <property type="entry name" value="N_methyl"/>
    <property type="match status" value="1"/>
</dbReference>
<dbReference type="KEGG" id="aba:Acid345_3772"/>
<accession>Q1IK28</accession>
<sequence>MSISNCPASLPKIKRRDFELKKQKGFSLIELLIVVAIILIIAAIAIPNLLRSRMAANEASAVGSVRTINTAEVTYSSAYPDVGFTLTLSRLGGPTGTCATGGSGATSTQACLIDNVLGAGTKSGYTFVLSGTAATPQTTFTLKASPVTVGSSGQRGFYTDHTGVIRYNQSGSATSTDNPLQ</sequence>
<evidence type="ECO:0008006" key="4">
    <source>
        <dbReference type="Google" id="ProtNLM"/>
    </source>
</evidence>
<evidence type="ECO:0000313" key="2">
    <source>
        <dbReference type="EMBL" id="ABF42772.1"/>
    </source>
</evidence>
<dbReference type="HOGENOM" id="CLU_124392_0_0_0"/>
<dbReference type="Proteomes" id="UP000002432">
    <property type="component" value="Chromosome"/>
</dbReference>
<gene>
    <name evidence="2" type="ordered locus">Acid345_3772</name>
</gene>
<dbReference type="EMBL" id="CP000360">
    <property type="protein sequence ID" value="ABF42772.1"/>
    <property type="molecule type" value="Genomic_DNA"/>
</dbReference>
<feature type="transmembrane region" description="Helical" evidence="1">
    <location>
        <begin position="25"/>
        <end position="46"/>
    </location>
</feature>
<name>Q1IK28_KORVE</name>